<feature type="region of interest" description="Disordered" evidence="2">
    <location>
        <begin position="100"/>
        <end position="121"/>
    </location>
</feature>
<dbReference type="PANTHER" id="PTHR14187:SF46">
    <property type="entry name" value="HEAT SHOCK 70 KDA PROTEIN 12A"/>
    <property type="match status" value="1"/>
</dbReference>
<organism evidence="3 4">
    <name type="scientific">Mytilus edulis</name>
    <name type="common">Blue mussel</name>
    <dbReference type="NCBI Taxonomy" id="6550"/>
    <lineage>
        <taxon>Eukaryota</taxon>
        <taxon>Metazoa</taxon>
        <taxon>Spiralia</taxon>
        <taxon>Lophotrochozoa</taxon>
        <taxon>Mollusca</taxon>
        <taxon>Bivalvia</taxon>
        <taxon>Autobranchia</taxon>
        <taxon>Pteriomorphia</taxon>
        <taxon>Mytilida</taxon>
        <taxon>Mytiloidea</taxon>
        <taxon>Mytilidae</taxon>
        <taxon>Mytilinae</taxon>
        <taxon>Mytilus</taxon>
    </lineage>
</organism>
<dbReference type="PANTHER" id="PTHR14187">
    <property type="entry name" value="ALPHA KINASE/ELONGATION FACTOR 2 KINASE"/>
    <property type="match status" value="1"/>
</dbReference>
<dbReference type="AlphaFoldDB" id="A0A8S3QZ54"/>
<protein>
    <submittedName>
        <fullName evidence="3">Uncharacterized protein</fullName>
    </submittedName>
</protein>
<evidence type="ECO:0000313" key="3">
    <source>
        <dbReference type="EMBL" id="CAG2202018.1"/>
    </source>
</evidence>
<sequence length="766" mass="87489">MESKLKAIHRGQRRQVTKLFKKFDEIEKNSDLDKDDVKLISDAIEQKQRTIVDLNEKILDLTSEEDVAEEIQESDEYMFNLESKLRKIRKISHSDSLSQNVASTSLDPNANSFKPSYPTNSSLTNANVIRSNETEINVQPTNFDNFRSMQNTHRDLQSTNNLYNQGFSSVKILREGHNTSDHYPVSADLCIELSASQKQQKEVVRTKINWEKVNKDNDALKVQEVLKDRKYLNIRTPYGIDQATNQLLTGLNNALDTCYPRRKSKFNRRKKISWSPKLANAVSKSKKAFFLWKKAGSPPSKDNIYNIHRLDSKRLVRSIQRQQSADKRNQLHEEIMNASDRDNELFFRLIKTQRSSSSQFTHTLQTPDKEASTPDDINELFKEHFANLAKTNENPFFDKEHDNLVKLDAETIVKLCENEDITVQPVTSSEISKLISQLKKRKSGDVDGLTSEHLIYGGGTADITVHQRYGDGSLKEVVPASGGPWGGKSIDEAFHSFLKRICGPKVMEELRKTELEDFIDLFREFETKKRSIRVDQTNRVVVTLPVALIDLVKSHRGKMETALEQSPYGQAVSYSKQKLHISPDTFRDLFKSTTEALIKHLERMFRDDKLSDLENLIMVGGFSECELIQHRMKEKFGKHKKIIIPEEAGLAVLKGAVLYGHQPKAISARVGQQVETGHEESQVFQALKPDERTLECTIYVSTDPNPRYVTDPSCQRLGNLIIPLPEIRAGQTLEIEETMVFGDTELLVRARDLHTGRVVETQFDLL</sequence>
<dbReference type="Gene3D" id="3.90.640.10">
    <property type="entry name" value="Actin, Chain A, domain 4"/>
    <property type="match status" value="1"/>
</dbReference>
<reference evidence="3" key="1">
    <citation type="submission" date="2021-03" db="EMBL/GenBank/DDBJ databases">
        <authorList>
            <person name="Bekaert M."/>
        </authorList>
    </citation>
    <scope>NUCLEOTIDE SEQUENCE</scope>
</reference>
<feature type="coiled-coil region" evidence="1">
    <location>
        <begin position="37"/>
        <end position="64"/>
    </location>
</feature>
<dbReference type="Proteomes" id="UP000683360">
    <property type="component" value="Unassembled WGS sequence"/>
</dbReference>
<proteinExistence type="predicted"/>
<gene>
    <name evidence="3" type="ORF">MEDL_16625</name>
</gene>
<name>A0A8S3QZ54_MYTED</name>
<evidence type="ECO:0000313" key="4">
    <source>
        <dbReference type="Proteomes" id="UP000683360"/>
    </source>
</evidence>
<dbReference type="OrthoDB" id="2963168at2759"/>
<dbReference type="Gene3D" id="3.30.420.40">
    <property type="match status" value="1"/>
</dbReference>
<evidence type="ECO:0000256" key="1">
    <source>
        <dbReference type="SAM" id="Coils"/>
    </source>
</evidence>
<dbReference type="EMBL" id="CAJPWZ010000875">
    <property type="protein sequence ID" value="CAG2202018.1"/>
    <property type="molecule type" value="Genomic_DNA"/>
</dbReference>
<comment type="caution">
    <text evidence="3">The sequence shown here is derived from an EMBL/GenBank/DDBJ whole genome shotgun (WGS) entry which is preliminary data.</text>
</comment>
<dbReference type="InterPro" id="IPR043129">
    <property type="entry name" value="ATPase_NBD"/>
</dbReference>
<keyword evidence="1" id="KW-0175">Coiled coil</keyword>
<keyword evidence="4" id="KW-1185">Reference proteome</keyword>
<evidence type="ECO:0000256" key="2">
    <source>
        <dbReference type="SAM" id="MobiDB-lite"/>
    </source>
</evidence>
<accession>A0A8S3QZ54</accession>
<dbReference type="SUPFAM" id="SSF53067">
    <property type="entry name" value="Actin-like ATPase domain"/>
    <property type="match status" value="1"/>
</dbReference>